<name>A0A8H6E159_PETAA</name>
<reference evidence="1 2" key="1">
    <citation type="submission" date="2019-04" db="EMBL/GenBank/DDBJ databases">
        <title>Aspergillus burnettii sp. nov., novel species from soil in southeast Queensland.</title>
        <authorList>
            <person name="Gilchrist C.L.M."/>
            <person name="Pitt J.I."/>
            <person name="Lange L."/>
            <person name="Lacey H.J."/>
            <person name="Vuong D."/>
            <person name="Midgley D.J."/>
            <person name="Greenfield P."/>
            <person name="Bradbury M."/>
            <person name="Lacey E."/>
            <person name="Busk P.K."/>
            <person name="Pilgaard B."/>
            <person name="Chooi Y.H."/>
            <person name="Piggott A.M."/>
        </authorList>
    </citation>
    <scope>NUCLEOTIDE SEQUENCE [LARGE SCALE GENOMIC DNA]</scope>
    <source>
        <strain evidence="1 2">FRR 5400</strain>
    </source>
</reference>
<organism evidence="1 2">
    <name type="scientific">Petromyces alliaceus</name>
    <name type="common">Aspergillus alliaceus</name>
    <dbReference type="NCBI Taxonomy" id="209559"/>
    <lineage>
        <taxon>Eukaryota</taxon>
        <taxon>Fungi</taxon>
        <taxon>Dikarya</taxon>
        <taxon>Ascomycota</taxon>
        <taxon>Pezizomycotina</taxon>
        <taxon>Eurotiomycetes</taxon>
        <taxon>Eurotiomycetidae</taxon>
        <taxon>Eurotiales</taxon>
        <taxon>Aspergillaceae</taxon>
        <taxon>Aspergillus</taxon>
        <taxon>Aspergillus subgen. Circumdati</taxon>
    </lineage>
</organism>
<dbReference type="EMBL" id="SPNV01000420">
    <property type="protein sequence ID" value="KAF5855527.1"/>
    <property type="molecule type" value="Genomic_DNA"/>
</dbReference>
<protein>
    <submittedName>
        <fullName evidence="1">Uncharacterized protein</fullName>
    </submittedName>
</protein>
<keyword evidence="2" id="KW-1185">Reference proteome</keyword>
<evidence type="ECO:0000313" key="2">
    <source>
        <dbReference type="Proteomes" id="UP000541154"/>
    </source>
</evidence>
<comment type="caution">
    <text evidence="1">The sequence shown here is derived from an EMBL/GenBank/DDBJ whole genome shotgun (WGS) entry which is preliminary data.</text>
</comment>
<sequence length="66" mass="7373">MSDWSKLPQINGCILRMEESPNSDYNIGTLVPILYLDRVATGSKSSCEDFQVLRKLGEEPPSQVTD</sequence>
<gene>
    <name evidence="1" type="ORF">ETB97_009064</name>
</gene>
<proteinExistence type="predicted"/>
<accession>A0A8H6E159</accession>
<evidence type="ECO:0000313" key="1">
    <source>
        <dbReference type="EMBL" id="KAF5855527.1"/>
    </source>
</evidence>
<dbReference type="Proteomes" id="UP000541154">
    <property type="component" value="Unassembled WGS sequence"/>
</dbReference>
<dbReference type="AlphaFoldDB" id="A0A8H6E159"/>